<accession>D2R0R1</accession>
<sequence length="135" mass="14174" precursor="true">MMNRRVWCFLAVLLVSFTVGCGGSKATVSGTVTLDGAPLEKGQIQFIPTAPESQLVVAEIVAGKYSATTVPGEMKVQVLATKVVGQRPAFAGDPNSQMIEDVVSIVAPQYNINTTLKVDLKGGANSDVNFSVTSK</sequence>
<feature type="chain" id="PRO_5003034484" description="Lipoprotein" evidence="1">
    <location>
        <begin position="22"/>
        <end position="135"/>
    </location>
</feature>
<reference evidence="2 3" key="1">
    <citation type="journal article" date="2009" name="Stand. Genomic Sci.">
        <title>Complete genome sequence of Pirellula staleyi type strain (ATCC 27377).</title>
        <authorList>
            <person name="Clum A."/>
            <person name="Tindall B.J."/>
            <person name="Sikorski J."/>
            <person name="Ivanova N."/>
            <person name="Mavrommatis K."/>
            <person name="Lucas S."/>
            <person name="Glavina del Rio T."/>
            <person name="Nolan M."/>
            <person name="Chen F."/>
            <person name="Tice H."/>
            <person name="Pitluck S."/>
            <person name="Cheng J.F."/>
            <person name="Chertkov O."/>
            <person name="Brettin T."/>
            <person name="Han C."/>
            <person name="Detter J.C."/>
            <person name="Kuske C."/>
            <person name="Bruce D."/>
            <person name="Goodwin L."/>
            <person name="Ovchinikova G."/>
            <person name="Pati A."/>
            <person name="Mikhailova N."/>
            <person name="Chen A."/>
            <person name="Palaniappan K."/>
            <person name="Land M."/>
            <person name="Hauser L."/>
            <person name="Chang Y.J."/>
            <person name="Jeffries C.D."/>
            <person name="Chain P."/>
            <person name="Rohde M."/>
            <person name="Goker M."/>
            <person name="Bristow J."/>
            <person name="Eisen J.A."/>
            <person name="Markowitz V."/>
            <person name="Hugenholtz P."/>
            <person name="Kyrpides N.C."/>
            <person name="Klenk H.P."/>
            <person name="Lapidus A."/>
        </authorList>
    </citation>
    <scope>NUCLEOTIDE SEQUENCE [LARGE SCALE GENOMIC DNA]</scope>
    <source>
        <strain evidence="3">ATCC 27377 / DSM 6068 / ICPB 4128</strain>
    </source>
</reference>
<dbReference type="PROSITE" id="PS51257">
    <property type="entry name" value="PROKAR_LIPOPROTEIN"/>
    <property type="match status" value="1"/>
</dbReference>
<keyword evidence="1" id="KW-0732">Signal</keyword>
<protein>
    <recommendedName>
        <fullName evidence="4">Lipoprotein</fullName>
    </recommendedName>
</protein>
<evidence type="ECO:0000313" key="2">
    <source>
        <dbReference type="EMBL" id="ADB16659.1"/>
    </source>
</evidence>
<evidence type="ECO:0000256" key="1">
    <source>
        <dbReference type="SAM" id="SignalP"/>
    </source>
</evidence>
<name>D2R0R1_PIRSD</name>
<evidence type="ECO:0008006" key="4">
    <source>
        <dbReference type="Google" id="ProtNLM"/>
    </source>
</evidence>
<feature type="signal peptide" evidence="1">
    <location>
        <begin position="1"/>
        <end position="21"/>
    </location>
</feature>
<dbReference type="HOGENOM" id="CLU_140368_0_0_0"/>
<dbReference type="EMBL" id="CP001848">
    <property type="protein sequence ID" value="ADB16659.1"/>
    <property type="molecule type" value="Genomic_DNA"/>
</dbReference>
<dbReference type="AlphaFoldDB" id="D2R0R1"/>
<dbReference type="KEGG" id="psl:Psta_1985"/>
<proteinExistence type="predicted"/>
<dbReference type="OrthoDB" id="291697at2"/>
<dbReference type="Proteomes" id="UP000001887">
    <property type="component" value="Chromosome"/>
</dbReference>
<keyword evidence="3" id="KW-1185">Reference proteome</keyword>
<gene>
    <name evidence="2" type="ordered locus">Psta_1985</name>
</gene>
<organism evidence="2 3">
    <name type="scientific">Pirellula staleyi (strain ATCC 27377 / DSM 6068 / ICPB 4128)</name>
    <name type="common">Pirella staleyi</name>
    <dbReference type="NCBI Taxonomy" id="530564"/>
    <lineage>
        <taxon>Bacteria</taxon>
        <taxon>Pseudomonadati</taxon>
        <taxon>Planctomycetota</taxon>
        <taxon>Planctomycetia</taxon>
        <taxon>Pirellulales</taxon>
        <taxon>Pirellulaceae</taxon>
        <taxon>Pirellula</taxon>
    </lineage>
</organism>
<evidence type="ECO:0000313" key="3">
    <source>
        <dbReference type="Proteomes" id="UP000001887"/>
    </source>
</evidence>